<dbReference type="Proteomes" id="UP000250235">
    <property type="component" value="Unassembled WGS sequence"/>
</dbReference>
<dbReference type="EMBL" id="KV013441">
    <property type="protein sequence ID" value="KZV23575.1"/>
    <property type="molecule type" value="Genomic_DNA"/>
</dbReference>
<gene>
    <name evidence="1" type="ORF">F511_37794</name>
</gene>
<protein>
    <submittedName>
        <fullName evidence="1">Uncharacterized protein</fullName>
    </submittedName>
</protein>
<evidence type="ECO:0000313" key="1">
    <source>
        <dbReference type="EMBL" id="KZV23575.1"/>
    </source>
</evidence>
<keyword evidence="2" id="KW-1185">Reference proteome</keyword>
<proteinExistence type="predicted"/>
<dbReference type="OrthoDB" id="618098at2759"/>
<organism evidence="1 2">
    <name type="scientific">Dorcoceras hygrometricum</name>
    <dbReference type="NCBI Taxonomy" id="472368"/>
    <lineage>
        <taxon>Eukaryota</taxon>
        <taxon>Viridiplantae</taxon>
        <taxon>Streptophyta</taxon>
        <taxon>Embryophyta</taxon>
        <taxon>Tracheophyta</taxon>
        <taxon>Spermatophyta</taxon>
        <taxon>Magnoliopsida</taxon>
        <taxon>eudicotyledons</taxon>
        <taxon>Gunneridae</taxon>
        <taxon>Pentapetalae</taxon>
        <taxon>asterids</taxon>
        <taxon>lamiids</taxon>
        <taxon>Lamiales</taxon>
        <taxon>Gesneriaceae</taxon>
        <taxon>Didymocarpoideae</taxon>
        <taxon>Trichosporeae</taxon>
        <taxon>Loxocarpinae</taxon>
        <taxon>Dorcoceras</taxon>
    </lineage>
</organism>
<reference evidence="1 2" key="1">
    <citation type="journal article" date="2015" name="Proc. Natl. Acad. Sci. U.S.A.">
        <title>The resurrection genome of Boea hygrometrica: A blueprint for survival of dehydration.</title>
        <authorList>
            <person name="Xiao L."/>
            <person name="Yang G."/>
            <person name="Zhang L."/>
            <person name="Yang X."/>
            <person name="Zhao S."/>
            <person name="Ji Z."/>
            <person name="Zhou Q."/>
            <person name="Hu M."/>
            <person name="Wang Y."/>
            <person name="Chen M."/>
            <person name="Xu Y."/>
            <person name="Jin H."/>
            <person name="Xiao X."/>
            <person name="Hu G."/>
            <person name="Bao F."/>
            <person name="Hu Y."/>
            <person name="Wan P."/>
            <person name="Li L."/>
            <person name="Deng X."/>
            <person name="Kuang T."/>
            <person name="Xiang C."/>
            <person name="Zhu J.K."/>
            <person name="Oliver M.J."/>
            <person name="He Y."/>
        </authorList>
    </citation>
    <scope>NUCLEOTIDE SEQUENCE [LARGE SCALE GENOMIC DNA]</scope>
    <source>
        <strain evidence="2">cv. XS01</strain>
    </source>
</reference>
<name>A0A2Z7AP42_9LAMI</name>
<dbReference type="AlphaFoldDB" id="A0A2Z7AP42"/>
<evidence type="ECO:0000313" key="2">
    <source>
        <dbReference type="Proteomes" id="UP000250235"/>
    </source>
</evidence>
<sequence length="114" mass="12677">MENRGTCGSVIGQMKKVDKTRRTWTAREEEVLVTTLKDVITKGWKSENGFKAGNLTLLEFSMHAAIPDITKVTMNDLVNQLSKPDNLSNAQDVVLDALRGMNELSEDKRVIAAQ</sequence>
<accession>A0A2Z7AP42</accession>